<sequence length="109" mass="11506">MVWLSGACYFGEQHTHPSGIMSSTLEVLVVVGPVGFVVSINPVSRASDESLPSRHIQSYCIAEVQNNVSVTLLPPNTAAANAILTGAPVFPQSLPRLSAAIGSWAYILE</sequence>
<dbReference type="AlphaFoldDB" id="A0A5B7F2N0"/>
<dbReference type="EMBL" id="VSRR010004197">
    <property type="protein sequence ID" value="MPC38874.1"/>
    <property type="molecule type" value="Genomic_DNA"/>
</dbReference>
<accession>A0A5B7F2N0</accession>
<protein>
    <submittedName>
        <fullName evidence="1">Uncharacterized protein</fullName>
    </submittedName>
</protein>
<dbReference type="Proteomes" id="UP000324222">
    <property type="component" value="Unassembled WGS sequence"/>
</dbReference>
<comment type="caution">
    <text evidence="1">The sequence shown here is derived from an EMBL/GenBank/DDBJ whole genome shotgun (WGS) entry which is preliminary data.</text>
</comment>
<evidence type="ECO:0000313" key="1">
    <source>
        <dbReference type="EMBL" id="MPC38874.1"/>
    </source>
</evidence>
<organism evidence="1 2">
    <name type="scientific">Portunus trituberculatus</name>
    <name type="common">Swimming crab</name>
    <name type="synonym">Neptunus trituberculatus</name>
    <dbReference type="NCBI Taxonomy" id="210409"/>
    <lineage>
        <taxon>Eukaryota</taxon>
        <taxon>Metazoa</taxon>
        <taxon>Ecdysozoa</taxon>
        <taxon>Arthropoda</taxon>
        <taxon>Crustacea</taxon>
        <taxon>Multicrustacea</taxon>
        <taxon>Malacostraca</taxon>
        <taxon>Eumalacostraca</taxon>
        <taxon>Eucarida</taxon>
        <taxon>Decapoda</taxon>
        <taxon>Pleocyemata</taxon>
        <taxon>Brachyura</taxon>
        <taxon>Eubrachyura</taxon>
        <taxon>Portunoidea</taxon>
        <taxon>Portunidae</taxon>
        <taxon>Portuninae</taxon>
        <taxon>Portunus</taxon>
    </lineage>
</organism>
<name>A0A5B7F2N0_PORTR</name>
<reference evidence="1 2" key="1">
    <citation type="submission" date="2019-05" db="EMBL/GenBank/DDBJ databases">
        <title>Another draft genome of Portunus trituberculatus and its Hox gene families provides insights of decapod evolution.</title>
        <authorList>
            <person name="Jeong J.-H."/>
            <person name="Song I."/>
            <person name="Kim S."/>
            <person name="Choi T."/>
            <person name="Kim D."/>
            <person name="Ryu S."/>
            <person name="Kim W."/>
        </authorList>
    </citation>
    <scope>NUCLEOTIDE SEQUENCE [LARGE SCALE GENOMIC DNA]</scope>
    <source>
        <tissue evidence="1">Muscle</tissue>
    </source>
</reference>
<evidence type="ECO:0000313" key="2">
    <source>
        <dbReference type="Proteomes" id="UP000324222"/>
    </source>
</evidence>
<keyword evidence="2" id="KW-1185">Reference proteome</keyword>
<gene>
    <name evidence="1" type="ORF">E2C01_032389</name>
</gene>
<proteinExistence type="predicted"/>